<comment type="caution">
    <text evidence="1">The sequence shown here is derived from an EMBL/GenBank/DDBJ whole genome shotgun (WGS) entry which is preliminary data.</text>
</comment>
<accession>A0ABN2R5V4</accession>
<gene>
    <name evidence="1" type="ORF">GCM10009717_33700</name>
</gene>
<dbReference type="RefSeq" id="WP_157415900.1">
    <property type="nucleotide sequence ID" value="NZ_BAAAMK010000009.1"/>
</dbReference>
<protein>
    <submittedName>
        <fullName evidence="1">Uncharacterized protein</fullName>
    </submittedName>
</protein>
<evidence type="ECO:0000313" key="2">
    <source>
        <dbReference type="Proteomes" id="UP001499954"/>
    </source>
</evidence>
<keyword evidence="2" id="KW-1185">Reference proteome</keyword>
<evidence type="ECO:0000313" key="1">
    <source>
        <dbReference type="EMBL" id="GAA1964148.1"/>
    </source>
</evidence>
<name>A0ABN2R5V4_9MICO</name>
<dbReference type="EMBL" id="BAAAMK010000009">
    <property type="protein sequence ID" value="GAA1964148.1"/>
    <property type="molecule type" value="Genomic_DNA"/>
</dbReference>
<dbReference type="Proteomes" id="UP001499954">
    <property type="component" value="Unassembled WGS sequence"/>
</dbReference>
<reference evidence="1 2" key="1">
    <citation type="journal article" date="2019" name="Int. J. Syst. Evol. Microbiol.">
        <title>The Global Catalogue of Microorganisms (GCM) 10K type strain sequencing project: providing services to taxonomists for standard genome sequencing and annotation.</title>
        <authorList>
            <consortium name="The Broad Institute Genomics Platform"/>
            <consortium name="The Broad Institute Genome Sequencing Center for Infectious Disease"/>
            <person name="Wu L."/>
            <person name="Ma J."/>
        </authorList>
    </citation>
    <scope>NUCLEOTIDE SEQUENCE [LARGE SCALE GENOMIC DNA]</scope>
    <source>
        <strain evidence="1 2">JCM 13584</strain>
    </source>
</reference>
<proteinExistence type="predicted"/>
<sequence>MYIALVVAQTLVLPLVSTVIHLAVFGGEPLVVIGIWGRSGASARG</sequence>
<organism evidence="1 2">
    <name type="scientific">Agromyces allii</name>
    <dbReference type="NCBI Taxonomy" id="393607"/>
    <lineage>
        <taxon>Bacteria</taxon>
        <taxon>Bacillati</taxon>
        <taxon>Actinomycetota</taxon>
        <taxon>Actinomycetes</taxon>
        <taxon>Micrococcales</taxon>
        <taxon>Microbacteriaceae</taxon>
        <taxon>Agromyces</taxon>
    </lineage>
</organism>